<dbReference type="EMBL" id="MDTQ01000001">
    <property type="protein sequence ID" value="ODC02844.1"/>
    <property type="molecule type" value="Genomic_DNA"/>
</dbReference>
<organism evidence="10 11">
    <name type="scientific">Terasakiispira papahanaumokuakeensis</name>
    <dbReference type="NCBI Taxonomy" id="197479"/>
    <lineage>
        <taxon>Bacteria</taxon>
        <taxon>Pseudomonadati</taxon>
        <taxon>Pseudomonadota</taxon>
        <taxon>Gammaproteobacteria</taxon>
        <taxon>Oceanospirillales</taxon>
        <taxon>Terasakiispira</taxon>
    </lineage>
</organism>
<evidence type="ECO:0000256" key="5">
    <source>
        <dbReference type="ARBA" id="ARBA00022692"/>
    </source>
</evidence>
<dbReference type="PANTHER" id="PTHR43271">
    <property type="entry name" value="BLL2771 PROTEIN"/>
    <property type="match status" value="1"/>
</dbReference>
<feature type="transmembrane region" description="Helical" evidence="8">
    <location>
        <begin position="166"/>
        <end position="186"/>
    </location>
</feature>
<keyword evidence="6 8" id="KW-1133">Transmembrane helix</keyword>
<name>A0A1E2V791_9GAMM</name>
<feature type="transmembrane region" description="Helical" evidence="8">
    <location>
        <begin position="9"/>
        <end position="28"/>
    </location>
</feature>
<dbReference type="GO" id="GO:0022857">
    <property type="term" value="F:transmembrane transporter activity"/>
    <property type="evidence" value="ECO:0007669"/>
    <property type="project" value="InterPro"/>
</dbReference>
<evidence type="ECO:0000256" key="1">
    <source>
        <dbReference type="ARBA" id="ARBA00004651"/>
    </source>
</evidence>
<feature type="transmembrane region" description="Helical" evidence="8">
    <location>
        <begin position="368"/>
        <end position="387"/>
    </location>
</feature>
<feature type="transmembrane region" description="Helical" evidence="8">
    <location>
        <begin position="48"/>
        <end position="66"/>
    </location>
</feature>
<keyword evidence="5 8" id="KW-0812">Transmembrane</keyword>
<evidence type="ECO:0000313" key="11">
    <source>
        <dbReference type="Proteomes" id="UP000094291"/>
    </source>
</evidence>
<evidence type="ECO:0000256" key="2">
    <source>
        <dbReference type="ARBA" id="ARBA00008335"/>
    </source>
</evidence>
<dbReference type="PANTHER" id="PTHR43271:SF1">
    <property type="entry name" value="INNER MEMBRANE TRANSPORT PROTEIN YNFM"/>
    <property type="match status" value="1"/>
</dbReference>
<dbReference type="Pfam" id="PF07690">
    <property type="entry name" value="MFS_1"/>
    <property type="match status" value="1"/>
</dbReference>
<reference evidence="10 11" key="1">
    <citation type="submission" date="2016-08" db="EMBL/GenBank/DDBJ databases">
        <authorList>
            <person name="Seilhamer J.J."/>
        </authorList>
    </citation>
    <scope>NUCLEOTIDE SEQUENCE [LARGE SCALE GENOMIC DNA]</scope>
    <source>
        <strain evidence="10 11">PH27A</strain>
    </source>
</reference>
<keyword evidence="7 8" id="KW-0472">Membrane</keyword>
<evidence type="ECO:0000313" key="10">
    <source>
        <dbReference type="EMBL" id="ODC02844.1"/>
    </source>
</evidence>
<feature type="transmembrane region" description="Helical" evidence="8">
    <location>
        <begin position="338"/>
        <end position="356"/>
    </location>
</feature>
<feature type="transmembrane region" description="Helical" evidence="8">
    <location>
        <begin position="108"/>
        <end position="125"/>
    </location>
</feature>
<protein>
    <submittedName>
        <fullName evidence="10">MFS transporter</fullName>
    </submittedName>
</protein>
<dbReference type="InterPro" id="IPR011701">
    <property type="entry name" value="MFS"/>
</dbReference>
<dbReference type="PROSITE" id="PS50850">
    <property type="entry name" value="MFS"/>
    <property type="match status" value="1"/>
</dbReference>
<evidence type="ECO:0000256" key="7">
    <source>
        <dbReference type="ARBA" id="ARBA00023136"/>
    </source>
</evidence>
<dbReference type="AlphaFoldDB" id="A0A1E2V791"/>
<keyword evidence="3" id="KW-0813">Transport</keyword>
<keyword evidence="4" id="KW-1003">Cell membrane</keyword>
<gene>
    <name evidence="10" type="ORF">BFW38_04030</name>
</gene>
<evidence type="ECO:0000256" key="4">
    <source>
        <dbReference type="ARBA" id="ARBA00022475"/>
    </source>
</evidence>
<evidence type="ECO:0000256" key="6">
    <source>
        <dbReference type="ARBA" id="ARBA00022989"/>
    </source>
</evidence>
<dbReference type="Proteomes" id="UP000094291">
    <property type="component" value="Unassembled WGS sequence"/>
</dbReference>
<keyword evidence="11" id="KW-1185">Reference proteome</keyword>
<dbReference type="RefSeq" id="WP_068997239.1">
    <property type="nucleotide sequence ID" value="NZ_MDTQ01000001.1"/>
</dbReference>
<feature type="transmembrane region" description="Helical" evidence="8">
    <location>
        <begin position="280"/>
        <end position="298"/>
    </location>
</feature>
<accession>A0A1E2V791</accession>
<comment type="subcellular location">
    <subcellularLocation>
        <location evidence="1">Cell membrane</location>
        <topology evidence="1">Multi-pass membrane protein</topology>
    </subcellularLocation>
</comment>
<comment type="similarity">
    <text evidence="2">Belongs to the major facilitator superfamily.</text>
</comment>
<dbReference type="GO" id="GO:0005886">
    <property type="term" value="C:plasma membrane"/>
    <property type="evidence" value="ECO:0007669"/>
    <property type="project" value="UniProtKB-SubCell"/>
</dbReference>
<proteinExistence type="inferred from homology"/>
<comment type="caution">
    <text evidence="10">The sequence shown here is derived from an EMBL/GenBank/DDBJ whole genome shotgun (WGS) entry which is preliminary data.</text>
</comment>
<dbReference type="CDD" id="cd17324">
    <property type="entry name" value="MFS_NepI_like"/>
    <property type="match status" value="1"/>
</dbReference>
<evidence type="ECO:0000256" key="8">
    <source>
        <dbReference type="SAM" id="Phobius"/>
    </source>
</evidence>
<feature type="transmembrane region" description="Helical" evidence="8">
    <location>
        <begin position="132"/>
        <end position="154"/>
    </location>
</feature>
<feature type="transmembrane region" description="Helical" evidence="8">
    <location>
        <begin position="304"/>
        <end position="326"/>
    </location>
</feature>
<sequence>MIEQGSTAFWRATLALCLGSFMIFANVYTTQPLLPILRHELAISSLQANWTLAVTTLMLGAALLIFGPLSDAFGRRKLMRLSMAGVVLTTLALSQVDDYRSLLVLRGLQGFFLGGLPAIAVAYMGDEFSRKALMVAVGLYISGNTLGGLGGRLISGFMAEHFSWQASFLASGILSAVILLVFWWLLPASQHFEARSAHPVRMARDLLGHLRNPVLILAYLIGGFNFFVFINQYSYITYRLSDAPFNLSVGFLSLLFLTYLSGTYGSAISGRFAQRWPQPLCMAIGIVILMIGSMVTLIPWIPAILAGLLINAFGFFFCHSNASSWVSRNALQARAGASALYLVFYYLGASLGGFYLDVFWHWSRWSGVVEGSLVILVGTLALSLYLWRLTRQQERPGMASEGALKTGASS</sequence>
<feature type="transmembrane region" description="Helical" evidence="8">
    <location>
        <begin position="78"/>
        <end position="96"/>
    </location>
</feature>
<dbReference type="InterPro" id="IPR036259">
    <property type="entry name" value="MFS_trans_sf"/>
</dbReference>
<feature type="domain" description="Major facilitator superfamily (MFS) profile" evidence="9">
    <location>
        <begin position="12"/>
        <end position="395"/>
    </location>
</feature>
<dbReference type="STRING" id="197479.BFW38_04030"/>
<feature type="transmembrane region" description="Helical" evidence="8">
    <location>
        <begin position="247"/>
        <end position="268"/>
    </location>
</feature>
<feature type="transmembrane region" description="Helical" evidence="8">
    <location>
        <begin position="214"/>
        <end position="235"/>
    </location>
</feature>
<evidence type="ECO:0000259" key="9">
    <source>
        <dbReference type="PROSITE" id="PS50850"/>
    </source>
</evidence>
<dbReference type="SUPFAM" id="SSF103473">
    <property type="entry name" value="MFS general substrate transporter"/>
    <property type="match status" value="1"/>
</dbReference>
<dbReference type="OrthoDB" id="63984at2"/>
<evidence type="ECO:0000256" key="3">
    <source>
        <dbReference type="ARBA" id="ARBA00022448"/>
    </source>
</evidence>
<dbReference type="Gene3D" id="1.20.1250.20">
    <property type="entry name" value="MFS general substrate transporter like domains"/>
    <property type="match status" value="1"/>
</dbReference>
<dbReference type="InterPro" id="IPR020846">
    <property type="entry name" value="MFS_dom"/>
</dbReference>